<dbReference type="Proteomes" id="UP000006898">
    <property type="component" value="Chromosome"/>
</dbReference>
<accession>D5MGL4</accession>
<evidence type="ECO:0000313" key="3">
    <source>
        <dbReference type="Proteomes" id="UP000006898"/>
    </source>
</evidence>
<keyword evidence="1" id="KW-1133">Transmembrane helix</keyword>
<protein>
    <submittedName>
        <fullName evidence="2">Uncharacterized protein</fullName>
    </submittedName>
</protein>
<evidence type="ECO:0000313" key="2">
    <source>
        <dbReference type="EMBL" id="CBE68895.1"/>
    </source>
</evidence>
<proteinExistence type="predicted"/>
<feature type="transmembrane region" description="Helical" evidence="1">
    <location>
        <begin position="12"/>
        <end position="34"/>
    </location>
</feature>
<dbReference type="KEGG" id="mox:DAMO_1845"/>
<dbReference type="AlphaFoldDB" id="D5MGL4"/>
<name>D5MGL4_METO1</name>
<dbReference type="STRING" id="671143.DAMO_1845"/>
<gene>
    <name evidence="2" type="ORF">DAMO_1845</name>
</gene>
<dbReference type="HOGENOM" id="CLU_2341548_0_0_0"/>
<keyword evidence="1" id="KW-0472">Membrane</keyword>
<organism evidence="2 3">
    <name type="scientific">Methylomirabilis oxygeniifera</name>
    <dbReference type="NCBI Taxonomy" id="671143"/>
    <lineage>
        <taxon>Bacteria</taxon>
        <taxon>Candidatus Methylomirabilota</taxon>
        <taxon>Candidatus Methylomirabilia</taxon>
        <taxon>Candidatus Methylomirabilales</taxon>
        <taxon>Candidatus Methylomirabilaceae</taxon>
        <taxon>Candidatus Methylomirabilis</taxon>
    </lineage>
</organism>
<keyword evidence="1" id="KW-0812">Transmembrane</keyword>
<dbReference type="EMBL" id="FP565575">
    <property type="protein sequence ID" value="CBE68895.1"/>
    <property type="molecule type" value="Genomic_DNA"/>
</dbReference>
<reference evidence="2 3" key="1">
    <citation type="journal article" date="2010" name="Nature">
        <title>Nitrite-driven anaerobic methane oxidation by oxygenic bacteria.</title>
        <authorList>
            <person name="Ettwig K.F."/>
            <person name="Butler M.K."/>
            <person name="Le Paslier D."/>
            <person name="Pelletier E."/>
            <person name="Mangenot S."/>
            <person name="Kuypers M.M.M."/>
            <person name="Schreiber F."/>
            <person name="Dutilh B.E."/>
            <person name="Zedelius J."/>
            <person name="de Beer D."/>
            <person name="Gloerich J."/>
            <person name="Wessels H.J.C.T."/>
            <person name="van Allen T."/>
            <person name="Luesken F."/>
            <person name="Wu M."/>
            <person name="van de Pas-Schoonen K.T."/>
            <person name="Op den Camp H.J.M."/>
            <person name="Janssen-Megens E.M."/>
            <person name="Francoijs K-J."/>
            <person name="Stunnenberg H."/>
            <person name="Weissenbach J."/>
            <person name="Jetten M.S.M."/>
            <person name="Strous M."/>
        </authorList>
    </citation>
    <scope>NUCLEOTIDE SEQUENCE [LARGE SCALE GENOMIC DNA]</scope>
</reference>
<sequence>MIAVASATSPSGWYAVGIQLSALLIYPFGLLRLMAECCFPRNDRDGHTITEGLGPHKHCRPHHPAPVNKIRGREVWGCDEAAIVLEKQPLTWRRNHK</sequence>
<evidence type="ECO:0000256" key="1">
    <source>
        <dbReference type="SAM" id="Phobius"/>
    </source>
</evidence>